<dbReference type="Pfam" id="PF06965">
    <property type="entry name" value="Na_H_antiport_1"/>
    <property type="match status" value="1"/>
</dbReference>
<dbReference type="Proteomes" id="UP001500552">
    <property type="component" value="Unassembled WGS sequence"/>
</dbReference>
<dbReference type="RefSeq" id="WP_345157360.1">
    <property type="nucleotide sequence ID" value="NZ_BAABHC010000004.1"/>
</dbReference>
<dbReference type="PANTHER" id="PTHR30341:SF0">
    <property type="entry name" value="NA(+)_H(+) ANTIPORTER NHAA"/>
    <property type="match status" value="1"/>
</dbReference>
<evidence type="ECO:0000256" key="2">
    <source>
        <dbReference type="ARBA" id="ARBA00022475"/>
    </source>
</evidence>
<dbReference type="HAMAP" id="MF_01844">
    <property type="entry name" value="NhaA"/>
    <property type="match status" value="1"/>
</dbReference>
<sequence length="447" mass="48619">MPKLQLVKRILYPLQEFIKAEAFSGILLMLVTLAAIAWANSPWSETYDAVWNTPLTIAFGEYGLTKATILWINDGLMAIFFFVVGLEIKREMLMGELASFRTAAFPVVAALGGMLVPAGIYAAFNYNTAGLSGWGIPMATDIAFALGILTLLGNRVPLSLKLFLVAFAIVDDIGAVLVIALFYTAQVDYLMLWVAMLVFGILLVLSAVRVNNIWIYVFLGVIMWFAFLKSGVHATVAGILLATTIPIRSKITDEDFISTTDTILGELQAFHYTRTGEDDEQPEEENFQAAVHTLENNCEEALSPLHRLEHSLHPWVAYFIMPVFALANAGIYIDANLTTGFFNAMSWGIILGLIIGKPVGILLFTSFAAFTGLVSKPDSFNWPQLIGAGLLGGIGFTMSIFIGNLAFAASPFLAQAKLAILLTSVTAGAAAYLLLRFASSRQVEDSE</sequence>
<keyword evidence="4 6" id="KW-1133">Transmembrane helix</keyword>
<keyword evidence="6" id="KW-0813">Transport</keyword>
<reference evidence="8" key="1">
    <citation type="journal article" date="2019" name="Int. J. Syst. Evol. Microbiol.">
        <title>The Global Catalogue of Microorganisms (GCM) 10K type strain sequencing project: providing services to taxonomists for standard genome sequencing and annotation.</title>
        <authorList>
            <consortium name="The Broad Institute Genomics Platform"/>
            <consortium name="The Broad Institute Genome Sequencing Center for Infectious Disease"/>
            <person name="Wu L."/>
            <person name="Ma J."/>
        </authorList>
    </citation>
    <scope>NUCLEOTIDE SEQUENCE [LARGE SCALE GENOMIC DNA]</scope>
    <source>
        <strain evidence="8">JCM 17926</strain>
    </source>
</reference>
<keyword evidence="6" id="KW-0915">Sodium</keyword>
<feature type="transmembrane region" description="Helical" evidence="6">
    <location>
        <begin position="347"/>
        <end position="373"/>
    </location>
</feature>
<organism evidence="7 8">
    <name type="scientific">Pontibacter saemangeumensis</name>
    <dbReference type="NCBI Taxonomy" id="1084525"/>
    <lineage>
        <taxon>Bacteria</taxon>
        <taxon>Pseudomonadati</taxon>
        <taxon>Bacteroidota</taxon>
        <taxon>Cytophagia</taxon>
        <taxon>Cytophagales</taxon>
        <taxon>Hymenobacteraceae</taxon>
        <taxon>Pontibacter</taxon>
    </lineage>
</organism>
<feature type="transmembrane region" description="Helical" evidence="6">
    <location>
        <begin position="20"/>
        <end position="39"/>
    </location>
</feature>
<keyword evidence="6" id="KW-0050">Antiport</keyword>
<feature type="transmembrane region" description="Helical" evidence="6">
    <location>
        <begin position="162"/>
        <end position="183"/>
    </location>
</feature>
<feature type="transmembrane region" description="Helical" evidence="6">
    <location>
        <begin position="385"/>
        <end position="407"/>
    </location>
</feature>
<keyword evidence="3 6" id="KW-0812">Transmembrane</keyword>
<evidence type="ECO:0000256" key="6">
    <source>
        <dbReference type="HAMAP-Rule" id="MF_01844"/>
    </source>
</evidence>
<name>A0ABP8LFS3_9BACT</name>
<comment type="function">
    <text evidence="6">Na(+)/H(+) antiporter that extrudes sodium in exchange for external protons.</text>
</comment>
<comment type="catalytic activity">
    <reaction evidence="6">
        <text>Na(+)(in) + 2 H(+)(out) = Na(+)(out) + 2 H(+)(in)</text>
        <dbReference type="Rhea" id="RHEA:29251"/>
        <dbReference type="ChEBI" id="CHEBI:15378"/>
        <dbReference type="ChEBI" id="CHEBI:29101"/>
    </reaction>
</comment>
<proteinExistence type="inferred from homology"/>
<comment type="similarity">
    <text evidence="6">Belongs to the NhaA Na(+)/H(+) (TC 2.A.33) antiporter family.</text>
</comment>
<dbReference type="Gene3D" id="1.20.1530.10">
    <property type="entry name" value="Na+/H+ antiporter like domain"/>
    <property type="match status" value="1"/>
</dbReference>
<evidence type="ECO:0000256" key="1">
    <source>
        <dbReference type="ARBA" id="ARBA00004429"/>
    </source>
</evidence>
<keyword evidence="5 6" id="KW-0472">Membrane</keyword>
<keyword evidence="2 6" id="KW-1003">Cell membrane</keyword>
<dbReference type="EMBL" id="BAABHC010000004">
    <property type="protein sequence ID" value="GAA4427584.1"/>
    <property type="molecule type" value="Genomic_DNA"/>
</dbReference>
<comment type="caution">
    <text evidence="7">The sequence shown here is derived from an EMBL/GenBank/DDBJ whole genome shotgun (WGS) entry which is preliminary data.</text>
</comment>
<dbReference type="NCBIfam" id="TIGR00773">
    <property type="entry name" value="NhaA"/>
    <property type="match status" value="1"/>
</dbReference>
<dbReference type="InterPro" id="IPR004670">
    <property type="entry name" value="NhaA"/>
</dbReference>
<keyword evidence="6" id="KW-0739">Sodium transport</keyword>
<dbReference type="PANTHER" id="PTHR30341">
    <property type="entry name" value="SODIUM ION/PROTON ANTIPORTER NHAA-RELATED"/>
    <property type="match status" value="1"/>
</dbReference>
<comment type="subcellular location">
    <subcellularLocation>
        <location evidence="1">Cell inner membrane</location>
        <topology evidence="1">Multi-pass membrane protein</topology>
    </subcellularLocation>
    <subcellularLocation>
        <location evidence="6">Cell membrane</location>
        <topology evidence="6">Multi-pass membrane protein</topology>
    </subcellularLocation>
</comment>
<feature type="transmembrane region" description="Helical" evidence="6">
    <location>
        <begin position="315"/>
        <end position="335"/>
    </location>
</feature>
<keyword evidence="6" id="KW-0406">Ion transport</keyword>
<accession>A0ABP8LFS3</accession>
<feature type="transmembrane region" description="Helical" evidence="6">
    <location>
        <begin position="69"/>
        <end position="88"/>
    </location>
</feature>
<keyword evidence="8" id="KW-1185">Reference proteome</keyword>
<protein>
    <recommendedName>
        <fullName evidence="6">Na(+)/H(+) antiporter NhaA</fullName>
    </recommendedName>
    <alternativeName>
        <fullName evidence="6">Sodium/proton antiporter NhaA</fullName>
    </alternativeName>
</protein>
<dbReference type="InterPro" id="IPR023171">
    <property type="entry name" value="Na/H_antiporter_dom_sf"/>
</dbReference>
<evidence type="ECO:0000256" key="5">
    <source>
        <dbReference type="ARBA" id="ARBA00023136"/>
    </source>
</evidence>
<evidence type="ECO:0000313" key="7">
    <source>
        <dbReference type="EMBL" id="GAA4427584.1"/>
    </source>
</evidence>
<gene>
    <name evidence="6 7" type="primary">nhaA</name>
    <name evidence="7" type="ORF">GCM10023188_10830</name>
</gene>
<feature type="transmembrane region" description="Helical" evidence="6">
    <location>
        <begin position="134"/>
        <end position="153"/>
    </location>
</feature>
<feature type="transmembrane region" description="Helical" evidence="6">
    <location>
        <begin position="215"/>
        <end position="242"/>
    </location>
</feature>
<feature type="transmembrane region" description="Helical" evidence="6">
    <location>
        <begin position="419"/>
        <end position="438"/>
    </location>
</feature>
<evidence type="ECO:0000256" key="4">
    <source>
        <dbReference type="ARBA" id="ARBA00022989"/>
    </source>
</evidence>
<evidence type="ECO:0000256" key="3">
    <source>
        <dbReference type="ARBA" id="ARBA00022692"/>
    </source>
</evidence>
<feature type="transmembrane region" description="Helical" evidence="6">
    <location>
        <begin position="100"/>
        <end position="122"/>
    </location>
</feature>
<feature type="transmembrane region" description="Helical" evidence="6">
    <location>
        <begin position="189"/>
        <end position="208"/>
    </location>
</feature>
<evidence type="ECO:0000313" key="8">
    <source>
        <dbReference type="Proteomes" id="UP001500552"/>
    </source>
</evidence>